<dbReference type="AlphaFoldDB" id="A0A918MHC9"/>
<accession>A0A918MHC9</accession>
<dbReference type="InterPro" id="IPR019052">
    <property type="entry name" value="DUF2383"/>
</dbReference>
<dbReference type="SUPFAM" id="SSF47240">
    <property type="entry name" value="Ferritin-like"/>
    <property type="match status" value="1"/>
</dbReference>
<dbReference type="NCBIfam" id="TIGR02284">
    <property type="entry name" value="PA2169 family four-helix-bundle protein"/>
    <property type="match status" value="1"/>
</dbReference>
<comment type="caution">
    <text evidence="2">The sequence shown here is derived from an EMBL/GenBank/DDBJ whole genome shotgun (WGS) entry which is preliminary data.</text>
</comment>
<dbReference type="Proteomes" id="UP000634668">
    <property type="component" value="Unassembled WGS sequence"/>
</dbReference>
<feature type="domain" description="DUF2383" evidence="1">
    <location>
        <begin position="15"/>
        <end position="122"/>
    </location>
</feature>
<dbReference type="Gene3D" id="1.20.1260.10">
    <property type="match status" value="1"/>
</dbReference>
<name>A0A918MHC9_9FLAO</name>
<proteinExistence type="predicted"/>
<dbReference type="InterPro" id="IPR011971">
    <property type="entry name" value="CHP02284"/>
</dbReference>
<protein>
    <recommendedName>
        <fullName evidence="1">DUF2383 domain-containing protein</fullName>
    </recommendedName>
</protein>
<gene>
    <name evidence="2" type="ORF">GCM10007383_06200</name>
</gene>
<evidence type="ECO:0000259" key="1">
    <source>
        <dbReference type="Pfam" id="PF09537"/>
    </source>
</evidence>
<reference evidence="2" key="2">
    <citation type="submission" date="2020-09" db="EMBL/GenBank/DDBJ databases">
        <authorList>
            <person name="Sun Q."/>
            <person name="Kim S."/>
        </authorList>
    </citation>
    <scope>NUCLEOTIDE SEQUENCE</scope>
    <source>
        <strain evidence="2">KCTC 12113</strain>
    </source>
</reference>
<evidence type="ECO:0000313" key="3">
    <source>
        <dbReference type="Proteomes" id="UP000634668"/>
    </source>
</evidence>
<dbReference type="InterPro" id="IPR009078">
    <property type="entry name" value="Ferritin-like_SF"/>
</dbReference>
<dbReference type="Pfam" id="PF09537">
    <property type="entry name" value="DUF2383"/>
    <property type="match status" value="1"/>
</dbReference>
<keyword evidence="3" id="KW-1185">Reference proteome</keyword>
<evidence type="ECO:0000313" key="2">
    <source>
        <dbReference type="EMBL" id="GGW24472.1"/>
    </source>
</evidence>
<dbReference type="InterPro" id="IPR012347">
    <property type="entry name" value="Ferritin-like"/>
</dbReference>
<sequence length="159" mass="18481">MLKWRNMETEKDKIFSEIREILQKNRDAQKGFAKAAENAKDQTVKEYFLKKSADRKDFNERLFAEIQTGFPNMDIEGSFMGNLHRAWMDVKTLFAGEDDRSMLNEAIRGDKAAIEEYDDVLDYKTLPVGLSHLLNEQREIIKTDVRNKGSLEDLKDSVE</sequence>
<dbReference type="EMBL" id="BMWP01000003">
    <property type="protein sequence ID" value="GGW24472.1"/>
    <property type="molecule type" value="Genomic_DNA"/>
</dbReference>
<organism evidence="2 3">
    <name type="scientific">Arenibacter certesii</name>
    <dbReference type="NCBI Taxonomy" id="228955"/>
    <lineage>
        <taxon>Bacteria</taxon>
        <taxon>Pseudomonadati</taxon>
        <taxon>Bacteroidota</taxon>
        <taxon>Flavobacteriia</taxon>
        <taxon>Flavobacteriales</taxon>
        <taxon>Flavobacteriaceae</taxon>
        <taxon>Arenibacter</taxon>
    </lineage>
</organism>
<reference evidence="2" key="1">
    <citation type="journal article" date="2014" name="Int. J. Syst. Evol. Microbiol.">
        <title>Complete genome sequence of Corynebacterium casei LMG S-19264T (=DSM 44701T), isolated from a smear-ripened cheese.</title>
        <authorList>
            <consortium name="US DOE Joint Genome Institute (JGI-PGF)"/>
            <person name="Walter F."/>
            <person name="Albersmeier A."/>
            <person name="Kalinowski J."/>
            <person name="Ruckert C."/>
        </authorList>
    </citation>
    <scope>NUCLEOTIDE SEQUENCE</scope>
    <source>
        <strain evidence="2">KCTC 12113</strain>
    </source>
</reference>